<dbReference type="Pfam" id="PF04397">
    <property type="entry name" value="LytTR"/>
    <property type="match status" value="1"/>
</dbReference>
<dbReference type="PANTHER" id="PTHR37299:SF1">
    <property type="entry name" value="STAGE 0 SPORULATION PROTEIN A HOMOLOG"/>
    <property type="match status" value="1"/>
</dbReference>
<gene>
    <name evidence="2" type="ORF">YLM1_0299</name>
</gene>
<dbReference type="InterPro" id="IPR007492">
    <property type="entry name" value="LytTR_DNA-bd_dom"/>
</dbReference>
<dbReference type="Proteomes" id="UP000066376">
    <property type="component" value="Chromosome"/>
</dbReference>
<keyword evidence="2" id="KW-0238">DNA-binding</keyword>
<evidence type="ECO:0000313" key="2">
    <source>
        <dbReference type="EMBL" id="AMK14859.1"/>
    </source>
</evidence>
<protein>
    <submittedName>
        <fullName evidence="2">LytTr DNA-binding domain-containing protein</fullName>
    </submittedName>
</protein>
<dbReference type="SMART" id="SM00850">
    <property type="entry name" value="LytTR"/>
    <property type="match status" value="1"/>
</dbReference>
<sequence length="157" mass="18418">MKVELFVSKDLEEPYAKIYTDVLTDNIQKAMALLEDNENVRENEERINENNSILAVKKGQNIVLLDFEDIFMIRVEDKQTKVFTEDMDYLVKKPLYQIEENLDSNFVRVSKSTIVNLRKIKRVAPSLKGMMFIELKNGLKDNISRKYLHDFKNALNL</sequence>
<name>A0A126QYU9_METOL</name>
<dbReference type="Gene3D" id="2.40.50.1020">
    <property type="entry name" value="LytTr DNA-binding domain"/>
    <property type="match status" value="1"/>
</dbReference>
<evidence type="ECO:0000313" key="3">
    <source>
        <dbReference type="Proteomes" id="UP000066376"/>
    </source>
</evidence>
<dbReference type="InterPro" id="IPR046947">
    <property type="entry name" value="LytR-like"/>
</dbReference>
<feature type="domain" description="HTH LytTR-type" evidence="1">
    <location>
        <begin position="54"/>
        <end position="157"/>
    </location>
</feature>
<reference evidence="2 3" key="1">
    <citation type="journal article" date="2016" name="Genome Announc.">
        <title>Draft Genome Sequence of the Rumen Methanogen Methanobrevibacter olleyae YLM1.</title>
        <authorList>
            <person name="Kelly W.J."/>
            <person name="Li D."/>
            <person name="Lambie S.C."/>
            <person name="Cox F."/>
            <person name="Attwood G.T."/>
            <person name="Altermann E."/>
            <person name="Leahy S.C."/>
        </authorList>
    </citation>
    <scope>NUCLEOTIDE SEQUENCE [LARGE SCALE GENOMIC DNA]</scope>
    <source>
        <strain evidence="2 3">YLM1</strain>
    </source>
</reference>
<dbReference type="PATRIC" id="fig|294671.3.peg.300"/>
<organism evidence="2 3">
    <name type="scientific">Methanobrevibacter olleyae</name>
    <dbReference type="NCBI Taxonomy" id="294671"/>
    <lineage>
        <taxon>Archaea</taxon>
        <taxon>Methanobacteriati</taxon>
        <taxon>Methanobacteriota</taxon>
        <taxon>Methanomada group</taxon>
        <taxon>Methanobacteria</taxon>
        <taxon>Methanobacteriales</taxon>
        <taxon>Methanobacteriaceae</taxon>
        <taxon>Methanobrevibacter</taxon>
    </lineage>
</organism>
<dbReference type="PANTHER" id="PTHR37299">
    <property type="entry name" value="TRANSCRIPTIONAL REGULATOR-RELATED"/>
    <property type="match status" value="1"/>
</dbReference>
<dbReference type="STRING" id="294671.YLM1_0299"/>
<reference evidence="3" key="2">
    <citation type="submission" date="2016-02" db="EMBL/GenBank/DDBJ databases">
        <title>The draft genome sequence of the rumen methanogen Methanobrevibacter olleyae YLM1.</title>
        <authorList>
            <consortium name="New Zealand Agricultural Greenhouse Gas Research Centre/Pastoral Greenhouse Gas Research Consortium"/>
            <person name="Kelly W.J."/>
            <person name="Li D."/>
            <person name="Lambie S.C."/>
            <person name="Attwood G.T."/>
            <person name="Altermann E."/>
            <person name="Leahy S.C."/>
        </authorList>
    </citation>
    <scope>NUCLEOTIDE SEQUENCE [LARGE SCALE GENOMIC DNA]</scope>
    <source>
        <strain evidence="3">YLM1</strain>
    </source>
</reference>
<dbReference type="PROSITE" id="PS50930">
    <property type="entry name" value="HTH_LYTTR"/>
    <property type="match status" value="1"/>
</dbReference>
<dbReference type="RefSeq" id="WP_067145627.1">
    <property type="nucleotide sequence ID" value="NZ_CP014265.1"/>
</dbReference>
<evidence type="ECO:0000259" key="1">
    <source>
        <dbReference type="PROSITE" id="PS50930"/>
    </source>
</evidence>
<dbReference type="KEGG" id="mol:YLM1_0299"/>
<keyword evidence="3" id="KW-1185">Reference proteome</keyword>
<dbReference type="EMBL" id="CP014265">
    <property type="protein sequence ID" value="AMK14859.1"/>
    <property type="molecule type" value="Genomic_DNA"/>
</dbReference>
<accession>A0A126QYU9</accession>
<dbReference type="GeneID" id="28488598"/>
<proteinExistence type="predicted"/>
<dbReference type="GO" id="GO:0003677">
    <property type="term" value="F:DNA binding"/>
    <property type="evidence" value="ECO:0007669"/>
    <property type="project" value="UniProtKB-KW"/>
</dbReference>
<dbReference type="GO" id="GO:0000156">
    <property type="term" value="F:phosphorelay response regulator activity"/>
    <property type="evidence" value="ECO:0007669"/>
    <property type="project" value="InterPro"/>
</dbReference>
<dbReference type="AlphaFoldDB" id="A0A126QYU9"/>